<comment type="catalytic activity">
    <reaction evidence="3">
        <text>5-carboxyamino-1-(5-phospho-D-ribosyl)imidazole + H(+) = 5-amino-1-(5-phospho-D-ribosyl)imidazole-4-carboxylate</text>
        <dbReference type="Rhea" id="RHEA:13193"/>
        <dbReference type="ChEBI" id="CHEBI:15378"/>
        <dbReference type="ChEBI" id="CHEBI:58730"/>
        <dbReference type="ChEBI" id="CHEBI:77657"/>
        <dbReference type="EC" id="5.4.99.18"/>
    </reaction>
</comment>
<feature type="domain" description="PurE" evidence="5">
    <location>
        <begin position="35"/>
        <end position="194"/>
    </location>
</feature>
<evidence type="ECO:0000259" key="5">
    <source>
        <dbReference type="SMART" id="SM01001"/>
    </source>
</evidence>
<dbReference type="EMBL" id="FNPB01000010">
    <property type="protein sequence ID" value="SDY29099.1"/>
    <property type="molecule type" value="Genomic_DNA"/>
</dbReference>
<keyword evidence="1 3" id="KW-0658">Purine biosynthesis</keyword>
<evidence type="ECO:0000256" key="1">
    <source>
        <dbReference type="ARBA" id="ARBA00022755"/>
    </source>
</evidence>
<feature type="region of interest" description="Disordered" evidence="4">
    <location>
        <begin position="18"/>
        <end position="40"/>
    </location>
</feature>
<dbReference type="AlphaFoldDB" id="A0A1H3IPA2"/>
<dbReference type="OrthoDB" id="9473at2157"/>
<feature type="binding site" evidence="3">
    <location>
        <position position="43"/>
    </location>
    <ligand>
        <name>substrate</name>
    </ligand>
</feature>
<dbReference type="NCBIfam" id="TIGR01162">
    <property type="entry name" value="purE"/>
    <property type="match status" value="1"/>
</dbReference>
<dbReference type="RefSeq" id="WP_089768444.1">
    <property type="nucleotide sequence ID" value="NZ_FNPB01000010.1"/>
</dbReference>
<comment type="function">
    <text evidence="3">Catalyzes the conversion of N5-carboxyaminoimidazole ribonucleotide (N5-CAIR) to 4-carboxy-5-aminoimidazole ribonucleotide (CAIR).</text>
</comment>
<keyword evidence="7" id="KW-1185">Reference proteome</keyword>
<dbReference type="PANTHER" id="PTHR23046:SF2">
    <property type="entry name" value="PHOSPHORIBOSYLAMINOIMIDAZOLE CARBOXYLASE"/>
    <property type="match status" value="1"/>
</dbReference>
<evidence type="ECO:0000256" key="3">
    <source>
        <dbReference type="HAMAP-Rule" id="MF_01929"/>
    </source>
</evidence>
<dbReference type="Proteomes" id="UP000199170">
    <property type="component" value="Unassembled WGS sequence"/>
</dbReference>
<dbReference type="Gene3D" id="3.40.50.1970">
    <property type="match status" value="1"/>
</dbReference>
<feature type="binding site" evidence="3">
    <location>
        <position position="87"/>
    </location>
    <ligand>
        <name>substrate</name>
    </ligand>
</feature>
<dbReference type="InterPro" id="IPR000031">
    <property type="entry name" value="PurE_dom"/>
</dbReference>
<dbReference type="GO" id="GO:0006189">
    <property type="term" value="P:'de novo' IMP biosynthetic process"/>
    <property type="evidence" value="ECO:0007669"/>
    <property type="project" value="UniProtKB-UniRule"/>
</dbReference>
<dbReference type="SMART" id="SM01001">
    <property type="entry name" value="AIRC"/>
    <property type="match status" value="1"/>
</dbReference>
<dbReference type="EC" id="5.4.99.18" evidence="3"/>
<dbReference type="GO" id="GO:0034023">
    <property type="term" value="F:5-(carboxyamino)imidazole ribonucleotide mutase activity"/>
    <property type="evidence" value="ECO:0007669"/>
    <property type="project" value="UniProtKB-UniRule"/>
</dbReference>
<feature type="binding site" evidence="3">
    <location>
        <position position="46"/>
    </location>
    <ligand>
        <name>substrate</name>
    </ligand>
</feature>
<comment type="similarity">
    <text evidence="3">Belongs to the AIR carboxylase family. Class I subfamily.</text>
</comment>
<comment type="pathway">
    <text evidence="3">Purine metabolism; IMP biosynthesis via de novo pathway; 5-amino-1-(5-phospho-D-ribosyl)imidazole-4-carboxylate from 5-amino-1-(5-phospho-D-ribosyl)imidazole (N5-CAIR route): step 2/2.</text>
</comment>
<evidence type="ECO:0000256" key="4">
    <source>
        <dbReference type="SAM" id="MobiDB-lite"/>
    </source>
</evidence>
<dbReference type="HAMAP" id="MF_01929">
    <property type="entry name" value="PurE_classI"/>
    <property type="match status" value="1"/>
</dbReference>
<reference evidence="7" key="1">
    <citation type="submission" date="2016-10" db="EMBL/GenBank/DDBJ databases">
        <authorList>
            <person name="Varghese N."/>
            <person name="Submissions S."/>
        </authorList>
    </citation>
    <scope>NUCLEOTIDE SEQUENCE [LARGE SCALE GENOMIC DNA]</scope>
    <source>
        <strain evidence="7">CGMCC 1.10118</strain>
    </source>
</reference>
<protein>
    <recommendedName>
        <fullName evidence="3">N5-carboxyaminoimidazole ribonucleotide mutase</fullName>
        <shortName evidence="3">N5-CAIR mutase</shortName>
        <ecNumber evidence="3">5.4.99.18</ecNumber>
    </recommendedName>
    <alternativeName>
        <fullName evidence="3">5-(carboxyamino)imidazole ribonucleotide mutase</fullName>
    </alternativeName>
</protein>
<gene>
    <name evidence="3" type="primary">purE</name>
    <name evidence="6" type="ORF">SAMN04487946_11092</name>
</gene>
<sequence length="216" mass="23172">MTDYTPDDDADVTVQDLIDRLEREADADADPTETPDVGIIMGSDSDLDTMRGAHDALDELGFDEQTDFHDAPDARFTYETYVVSAHRTPELMYAYGETAADRGVDVIVAGAGGKSADLPNMTASIAYPVPVIGVPVQEKSVDSVIGMPTGAPIVAVDAGKSFNAALSAVQILSREHDELETRLVEYHESLVGAVARDSRDLHDRGVDAYVDERDGA</sequence>
<proteinExistence type="inferred from homology"/>
<evidence type="ECO:0000256" key="2">
    <source>
        <dbReference type="ARBA" id="ARBA00023235"/>
    </source>
</evidence>
<evidence type="ECO:0000313" key="7">
    <source>
        <dbReference type="Proteomes" id="UP000199170"/>
    </source>
</evidence>
<dbReference type="Pfam" id="PF00731">
    <property type="entry name" value="AIRC"/>
    <property type="match status" value="1"/>
</dbReference>
<organism evidence="6 7">
    <name type="scientific">Halobellus clavatus</name>
    <dbReference type="NCBI Taxonomy" id="660517"/>
    <lineage>
        <taxon>Archaea</taxon>
        <taxon>Methanobacteriati</taxon>
        <taxon>Methanobacteriota</taxon>
        <taxon>Stenosarchaea group</taxon>
        <taxon>Halobacteria</taxon>
        <taxon>Halobacteriales</taxon>
        <taxon>Haloferacaceae</taxon>
        <taxon>Halobellus</taxon>
    </lineage>
</organism>
<evidence type="ECO:0000313" key="6">
    <source>
        <dbReference type="EMBL" id="SDY29099.1"/>
    </source>
</evidence>
<dbReference type="STRING" id="660517.SAMN04487946_11092"/>
<dbReference type="SUPFAM" id="SSF52255">
    <property type="entry name" value="N5-CAIR mutase (phosphoribosylaminoimidazole carboxylase, PurE)"/>
    <property type="match status" value="1"/>
</dbReference>
<name>A0A1H3IPA2_9EURY</name>
<keyword evidence="2 3" id="KW-0413">Isomerase</keyword>
<dbReference type="InterPro" id="IPR033747">
    <property type="entry name" value="PurE_ClassI"/>
</dbReference>
<dbReference type="InterPro" id="IPR024694">
    <property type="entry name" value="PurE_prokaryotes"/>
</dbReference>
<dbReference type="PANTHER" id="PTHR23046">
    <property type="entry name" value="PHOSPHORIBOSYLAMINOIMIDAZOLE CARBOXYLASE CATALYTIC SUBUNIT"/>
    <property type="match status" value="1"/>
</dbReference>
<dbReference type="UniPathway" id="UPA00074">
    <property type="reaction ID" value="UER00943"/>
</dbReference>
<accession>A0A1H3IPA2</accession>